<organism evidence="2 3">
    <name type="scientific">Anopheles merus</name>
    <name type="common">Mosquito</name>
    <dbReference type="NCBI Taxonomy" id="30066"/>
    <lineage>
        <taxon>Eukaryota</taxon>
        <taxon>Metazoa</taxon>
        <taxon>Ecdysozoa</taxon>
        <taxon>Arthropoda</taxon>
        <taxon>Hexapoda</taxon>
        <taxon>Insecta</taxon>
        <taxon>Pterygota</taxon>
        <taxon>Neoptera</taxon>
        <taxon>Endopterygota</taxon>
        <taxon>Diptera</taxon>
        <taxon>Nematocera</taxon>
        <taxon>Culicoidea</taxon>
        <taxon>Culicidae</taxon>
        <taxon>Anophelinae</taxon>
        <taxon>Anopheles</taxon>
    </lineage>
</organism>
<dbReference type="Proteomes" id="UP000075903">
    <property type="component" value="Unassembled WGS sequence"/>
</dbReference>
<keyword evidence="1" id="KW-1133">Transmembrane helix</keyword>
<proteinExistence type="predicted"/>
<accession>A0A182VJ45</accession>
<keyword evidence="3" id="KW-1185">Reference proteome</keyword>
<evidence type="ECO:0000313" key="3">
    <source>
        <dbReference type="Proteomes" id="UP000075903"/>
    </source>
</evidence>
<keyword evidence="1" id="KW-0812">Transmembrane</keyword>
<feature type="transmembrane region" description="Helical" evidence="1">
    <location>
        <begin position="243"/>
        <end position="267"/>
    </location>
</feature>
<name>A0A182VJ45_ANOME</name>
<evidence type="ECO:0000256" key="1">
    <source>
        <dbReference type="SAM" id="Phobius"/>
    </source>
</evidence>
<dbReference type="VEuPathDB" id="VectorBase:AMEM015847"/>
<dbReference type="EnsemblMetazoa" id="AMEM015847-RA">
    <property type="protein sequence ID" value="AMEM015847-PA"/>
    <property type="gene ID" value="AMEM015847"/>
</dbReference>
<sequence length="297" mass="31018">MRLRDSRVRGGCVESSCSSVSTSTSVIAAGATRMAVLVPEASVSDVASGGGGGAATCIVAAPEEEQEEEEVLMKVEAAEAAEGAVYDETETEEDVDADDEVEATAAVLDPTVDRAATALRPQLLHFHGFASFSCWNMILSSLRLPSEMLLPLLLALPLPPPPVAFVPLEIVVAISDPADVRITFPFPVVLSGFMMASMLAPPPTPPPDGDDFLATIMRPTVVTIGASDIFEVDFEVLQRHAGMVVAVVAIFRCTFGCATIVVFALWFETGSANAISKDTGTVAPCRIPTSGGCATTT</sequence>
<dbReference type="AlphaFoldDB" id="A0A182VJ45"/>
<keyword evidence="1" id="KW-0472">Membrane</keyword>
<protein>
    <submittedName>
        <fullName evidence="2">Uncharacterized protein</fullName>
    </submittedName>
</protein>
<reference evidence="2" key="1">
    <citation type="submission" date="2020-05" db="UniProtKB">
        <authorList>
            <consortium name="EnsemblMetazoa"/>
        </authorList>
    </citation>
    <scope>IDENTIFICATION</scope>
    <source>
        <strain evidence="2">MAF</strain>
    </source>
</reference>
<evidence type="ECO:0000313" key="2">
    <source>
        <dbReference type="EnsemblMetazoa" id="AMEM015847-PA"/>
    </source>
</evidence>